<dbReference type="Pfam" id="PF13468">
    <property type="entry name" value="Glyoxalase_3"/>
    <property type="match status" value="1"/>
</dbReference>
<dbReference type="Gene3D" id="3.10.180.10">
    <property type="entry name" value="2,3-Dihydroxybiphenyl 1,2-Dioxygenase, domain 1"/>
    <property type="match status" value="1"/>
</dbReference>
<evidence type="ECO:0000313" key="2">
    <source>
        <dbReference type="EMBL" id="KAF2743614.1"/>
    </source>
</evidence>
<evidence type="ECO:0000259" key="1">
    <source>
        <dbReference type="Pfam" id="PF13468"/>
    </source>
</evidence>
<dbReference type="Proteomes" id="UP000799440">
    <property type="component" value="Unassembled WGS sequence"/>
</dbReference>
<gene>
    <name evidence="2" type="ORF">M011DRAFT_521473</name>
</gene>
<protein>
    <recommendedName>
        <fullName evidence="1">Glyoxalase-like domain-containing protein</fullName>
    </recommendedName>
</protein>
<evidence type="ECO:0000313" key="3">
    <source>
        <dbReference type="Proteomes" id="UP000799440"/>
    </source>
</evidence>
<proteinExistence type="predicted"/>
<dbReference type="OrthoDB" id="4179687at2759"/>
<feature type="domain" description="Glyoxalase-like" evidence="1">
    <location>
        <begin position="24"/>
        <end position="115"/>
    </location>
</feature>
<dbReference type="InterPro" id="IPR025870">
    <property type="entry name" value="Glyoxalase-like_dom"/>
</dbReference>
<name>A0A6A6V1J8_9PLEO</name>
<organism evidence="2 3">
    <name type="scientific">Sporormia fimetaria CBS 119925</name>
    <dbReference type="NCBI Taxonomy" id="1340428"/>
    <lineage>
        <taxon>Eukaryota</taxon>
        <taxon>Fungi</taxon>
        <taxon>Dikarya</taxon>
        <taxon>Ascomycota</taxon>
        <taxon>Pezizomycotina</taxon>
        <taxon>Dothideomycetes</taxon>
        <taxon>Pleosporomycetidae</taxon>
        <taxon>Pleosporales</taxon>
        <taxon>Sporormiaceae</taxon>
        <taxon>Sporormia</taxon>
    </lineage>
</organism>
<dbReference type="EMBL" id="MU006595">
    <property type="protein sequence ID" value="KAF2743614.1"/>
    <property type="molecule type" value="Genomic_DNA"/>
</dbReference>
<dbReference type="InterPro" id="IPR029068">
    <property type="entry name" value="Glyas_Bleomycin-R_OHBP_Dase"/>
</dbReference>
<dbReference type="AlphaFoldDB" id="A0A6A6V1J8"/>
<keyword evidence="3" id="KW-1185">Reference proteome</keyword>
<sequence>MSQAKNVGLKSAGGTAPTRLRQIALVVRDFSKARQQLTHVLGTEVMFEDPAVAQWGIKNFLVPLGGDVIEVVTPVQENTTSGRLLDKRGEGGYMIIMQTEDARKRREYIESKGLSKVIFSVEHGDVACIQYHPKGIPGGMMPELDSHTPTPENPTPLTTRFSPWHACGSDRKVYYPGMKRSAHLSLEGCVLRLAPGQTSHEDAARRWEEIFGVARSRDLLAFTNARMGFCRGEEGLPEGLVSITVGVNGKEKFEGIWKRAEEMGVARGGRGWIEMCGVRWYLMLTGYGDDKGKL</sequence>
<reference evidence="2" key="1">
    <citation type="journal article" date="2020" name="Stud. Mycol.">
        <title>101 Dothideomycetes genomes: a test case for predicting lifestyles and emergence of pathogens.</title>
        <authorList>
            <person name="Haridas S."/>
            <person name="Albert R."/>
            <person name="Binder M."/>
            <person name="Bloem J."/>
            <person name="Labutti K."/>
            <person name="Salamov A."/>
            <person name="Andreopoulos B."/>
            <person name="Baker S."/>
            <person name="Barry K."/>
            <person name="Bills G."/>
            <person name="Bluhm B."/>
            <person name="Cannon C."/>
            <person name="Castanera R."/>
            <person name="Culley D."/>
            <person name="Daum C."/>
            <person name="Ezra D."/>
            <person name="Gonzalez J."/>
            <person name="Henrissat B."/>
            <person name="Kuo A."/>
            <person name="Liang C."/>
            <person name="Lipzen A."/>
            <person name="Lutzoni F."/>
            <person name="Magnuson J."/>
            <person name="Mondo S."/>
            <person name="Nolan M."/>
            <person name="Ohm R."/>
            <person name="Pangilinan J."/>
            <person name="Park H.-J."/>
            <person name="Ramirez L."/>
            <person name="Alfaro M."/>
            <person name="Sun H."/>
            <person name="Tritt A."/>
            <person name="Yoshinaga Y."/>
            <person name="Zwiers L.-H."/>
            <person name="Turgeon B."/>
            <person name="Goodwin S."/>
            <person name="Spatafora J."/>
            <person name="Crous P."/>
            <person name="Grigoriev I."/>
        </authorList>
    </citation>
    <scope>NUCLEOTIDE SEQUENCE</scope>
    <source>
        <strain evidence="2">CBS 119925</strain>
    </source>
</reference>
<accession>A0A6A6V1J8</accession>
<dbReference type="SUPFAM" id="SSF54593">
    <property type="entry name" value="Glyoxalase/Bleomycin resistance protein/Dihydroxybiphenyl dioxygenase"/>
    <property type="match status" value="1"/>
</dbReference>